<evidence type="ECO:0000313" key="2">
    <source>
        <dbReference type="EMBL" id="MFD1344340.1"/>
    </source>
</evidence>
<name>A0ABW3ZMN6_9RHOB</name>
<gene>
    <name evidence="2" type="ORF">ACFQ4E_18060</name>
</gene>
<dbReference type="RefSeq" id="WP_386805922.1">
    <property type="nucleotide sequence ID" value="NZ_JBHTMU010000045.1"/>
</dbReference>
<dbReference type="EMBL" id="JBHTMU010000045">
    <property type="protein sequence ID" value="MFD1344340.1"/>
    <property type="molecule type" value="Genomic_DNA"/>
</dbReference>
<keyword evidence="3" id="KW-1185">Reference proteome</keyword>
<evidence type="ECO:0008006" key="4">
    <source>
        <dbReference type="Google" id="ProtNLM"/>
    </source>
</evidence>
<evidence type="ECO:0000313" key="3">
    <source>
        <dbReference type="Proteomes" id="UP001597135"/>
    </source>
</evidence>
<dbReference type="PROSITE" id="PS51257">
    <property type="entry name" value="PROKAR_LIPOPROTEIN"/>
    <property type="match status" value="1"/>
</dbReference>
<comment type="caution">
    <text evidence="2">The sequence shown here is derived from an EMBL/GenBank/DDBJ whole genome shotgun (WGS) entry which is preliminary data.</text>
</comment>
<evidence type="ECO:0000256" key="1">
    <source>
        <dbReference type="SAM" id="MobiDB-lite"/>
    </source>
</evidence>
<organism evidence="2 3">
    <name type="scientific">Litorisediminicola beolgyonensis</name>
    <dbReference type="NCBI Taxonomy" id="1173614"/>
    <lineage>
        <taxon>Bacteria</taxon>
        <taxon>Pseudomonadati</taxon>
        <taxon>Pseudomonadota</taxon>
        <taxon>Alphaproteobacteria</taxon>
        <taxon>Rhodobacterales</taxon>
        <taxon>Paracoccaceae</taxon>
        <taxon>Litorisediminicola</taxon>
    </lineage>
</organism>
<protein>
    <recommendedName>
        <fullName evidence="4">Thymidylate synthase</fullName>
    </recommendedName>
</protein>
<reference evidence="3" key="1">
    <citation type="journal article" date="2019" name="Int. J. Syst. Evol. Microbiol.">
        <title>The Global Catalogue of Microorganisms (GCM) 10K type strain sequencing project: providing services to taxonomists for standard genome sequencing and annotation.</title>
        <authorList>
            <consortium name="The Broad Institute Genomics Platform"/>
            <consortium name="The Broad Institute Genome Sequencing Center for Infectious Disease"/>
            <person name="Wu L."/>
            <person name="Ma J."/>
        </authorList>
    </citation>
    <scope>NUCLEOTIDE SEQUENCE [LARGE SCALE GENOMIC DNA]</scope>
    <source>
        <strain evidence="3">CCUG 62953</strain>
    </source>
</reference>
<feature type="region of interest" description="Disordered" evidence="1">
    <location>
        <begin position="21"/>
        <end position="64"/>
    </location>
</feature>
<accession>A0ABW3ZMN6</accession>
<sequence>MDFRTIAAVLLGFSILSACGGQGDNPLGRENPTEEPDDGEDGEEDPVVPVDDPEDPLVNEGSTDDFYSIEDVDKITLDSDDDGNPILVVEGLTLDGGGAETVYVRRTDLDQSGFLAFAIQDDPLDRYVRGYIDADNNGGTVTAGVAVSGAQFNRYFRGATVTRTDDYDPPAATDATGLVTYTGNYVGVLNIEGTDSELLPVIDAADEIIPGTVVLTTTGKVFLNADFADLAINGSVYDREAVEIGLSLPSYALILGRIDDEGNFGGTMEFSNDQTVDAYEALDQTEGGVGQYAGIIGGEDGAAIAGALTIDSIDGGDDILGFTNEEEIGVFTLEKCGTDGANAARCAEVNPDFSAD</sequence>
<proteinExistence type="predicted"/>
<feature type="compositionally biased region" description="Acidic residues" evidence="1">
    <location>
        <begin position="33"/>
        <end position="57"/>
    </location>
</feature>
<dbReference type="Proteomes" id="UP001597135">
    <property type="component" value="Unassembled WGS sequence"/>
</dbReference>